<accession>A0A4V6QLZ5</accession>
<dbReference type="RefSeq" id="WP_167481431.1">
    <property type="nucleotide sequence ID" value="NZ_RQGG01000051.1"/>
</dbReference>
<keyword evidence="1" id="KW-0812">Transmembrane</keyword>
<organism evidence="2 3">
    <name type="scientific">Leptospira kemamanensis</name>
    <dbReference type="NCBI Taxonomy" id="2484942"/>
    <lineage>
        <taxon>Bacteria</taxon>
        <taxon>Pseudomonadati</taxon>
        <taxon>Spirochaetota</taxon>
        <taxon>Spirochaetia</taxon>
        <taxon>Leptospirales</taxon>
        <taxon>Leptospiraceae</taxon>
        <taxon>Leptospira</taxon>
    </lineage>
</organism>
<proteinExistence type="predicted"/>
<evidence type="ECO:0000313" key="3">
    <source>
        <dbReference type="Proteomes" id="UP000297609"/>
    </source>
</evidence>
<feature type="transmembrane region" description="Helical" evidence="1">
    <location>
        <begin position="65"/>
        <end position="85"/>
    </location>
</feature>
<dbReference type="EMBL" id="RQGG01000051">
    <property type="protein sequence ID" value="TGL46846.1"/>
    <property type="molecule type" value="Genomic_DNA"/>
</dbReference>
<keyword evidence="3" id="KW-1185">Reference proteome</keyword>
<feature type="transmembrane region" description="Helical" evidence="1">
    <location>
        <begin position="92"/>
        <end position="112"/>
    </location>
</feature>
<keyword evidence="1" id="KW-1133">Transmembrane helix</keyword>
<reference evidence="2" key="1">
    <citation type="journal article" date="2019" name="PLoS Negl. Trop. Dis.">
        <title>Revisiting the worldwide diversity of Leptospira species in the environment.</title>
        <authorList>
            <person name="Vincent A.T."/>
            <person name="Schiettekatte O."/>
            <person name="Bourhy P."/>
            <person name="Veyrier F.J."/>
            <person name="Picardeau M."/>
        </authorList>
    </citation>
    <scope>NUCLEOTIDE SEQUENCE [LARGE SCALE GENOMIC DNA]</scope>
    <source>
        <strain evidence="2">201702454</strain>
    </source>
</reference>
<keyword evidence="1" id="KW-0472">Membrane</keyword>
<sequence length="319" mass="38154">MMNSNVSAVSRKALVSFFLQYTLERDHSEAFGEKALHGKNKERYTSENWWARMKFGYLLFRLEPIHVLLISCILGLTAYFSFFLCLHLHIHFRFLVIAFLYLVVNLFLVFQFGKWKELITISVLGIFLFQFGFREEMEELYSLREKTNESHPINQPSKEDPFLFLSGYQFSTNGHFTKSIHQKSRDHKGRDNSHTSHYVLIPIVNKERPSERVRFLYVAPNYFLYHRWRERNVFPNFARLEKETPELVSVTKEWENQFPNLKKEKIIWVNLYESKEDYIESKSSFFLLLTFILPGLWCSVGLVWGIRLVFRSLLFHFRS</sequence>
<dbReference type="Proteomes" id="UP000297609">
    <property type="component" value="Unassembled WGS sequence"/>
</dbReference>
<name>A0A4V6QLZ5_9LEPT</name>
<gene>
    <name evidence="2" type="ORF">EHQ59_17615</name>
</gene>
<evidence type="ECO:0000313" key="2">
    <source>
        <dbReference type="EMBL" id="TGL46846.1"/>
    </source>
</evidence>
<evidence type="ECO:0000256" key="1">
    <source>
        <dbReference type="SAM" id="Phobius"/>
    </source>
</evidence>
<feature type="transmembrane region" description="Helical" evidence="1">
    <location>
        <begin position="285"/>
        <end position="310"/>
    </location>
</feature>
<comment type="caution">
    <text evidence="2">The sequence shown here is derived from an EMBL/GenBank/DDBJ whole genome shotgun (WGS) entry which is preliminary data.</text>
</comment>
<protein>
    <submittedName>
        <fullName evidence="2">Uncharacterized protein</fullName>
    </submittedName>
</protein>
<dbReference type="AlphaFoldDB" id="A0A4V6QLZ5"/>